<feature type="non-terminal residue" evidence="1">
    <location>
        <position position="1"/>
    </location>
</feature>
<protein>
    <submittedName>
        <fullName evidence="1">Uncharacterized protein</fullName>
    </submittedName>
</protein>
<reference evidence="1" key="1">
    <citation type="journal article" date="2014" name="Front. Microbiol.">
        <title>High frequency of phylogenetically diverse reductive dehalogenase-homologous genes in deep subseafloor sedimentary metagenomes.</title>
        <authorList>
            <person name="Kawai M."/>
            <person name="Futagami T."/>
            <person name="Toyoda A."/>
            <person name="Takaki Y."/>
            <person name="Nishi S."/>
            <person name="Hori S."/>
            <person name="Arai W."/>
            <person name="Tsubouchi T."/>
            <person name="Morono Y."/>
            <person name="Uchiyama I."/>
            <person name="Ito T."/>
            <person name="Fujiyama A."/>
            <person name="Inagaki F."/>
            <person name="Takami H."/>
        </authorList>
    </citation>
    <scope>NUCLEOTIDE SEQUENCE</scope>
    <source>
        <strain evidence="1">Expedition CK06-06</strain>
    </source>
</reference>
<dbReference type="AlphaFoldDB" id="X0UPK9"/>
<name>X0UPK9_9ZZZZ</name>
<comment type="caution">
    <text evidence="1">The sequence shown here is derived from an EMBL/GenBank/DDBJ whole genome shotgun (WGS) entry which is preliminary data.</text>
</comment>
<gene>
    <name evidence="1" type="ORF">S01H1_38086</name>
</gene>
<evidence type="ECO:0000313" key="1">
    <source>
        <dbReference type="EMBL" id="GAG02233.1"/>
    </source>
</evidence>
<proteinExistence type="predicted"/>
<accession>X0UPK9</accession>
<organism evidence="1">
    <name type="scientific">marine sediment metagenome</name>
    <dbReference type="NCBI Taxonomy" id="412755"/>
    <lineage>
        <taxon>unclassified sequences</taxon>
        <taxon>metagenomes</taxon>
        <taxon>ecological metagenomes</taxon>
    </lineage>
</organism>
<dbReference type="EMBL" id="BARS01023949">
    <property type="protein sequence ID" value="GAG02233.1"/>
    <property type="molecule type" value="Genomic_DNA"/>
</dbReference>
<sequence length="231" mass="26280">SKSYLAEGKLLQAKLALIQMDFDKTKILLTEAQQIAEEHGLNLLAQKISSEHDILLEKTDEWENLKKKDASIAECIELASVDGVIGRLQGKRVLDPPDLVEEEPLLLLIMDNSGVTYFNHTFLADWDHSDLFSSFMSAFNTFMDEIFSSSIDRIKVKENTILINPVESFLVCYVIKGQSYPALQKLTRFSESIRENPEIWQALNKSVKTSEMLELNKPPALKTVIEEIFTR</sequence>